<accession>A0AAW3MW92</accession>
<proteinExistence type="predicted"/>
<keyword evidence="2" id="KW-1185">Reference proteome</keyword>
<sequence length="189" mass="20066">MTANSRLDSSIAAAPAQQFRYAMQALQVIANGVPLPGKYADQAIQHITCGAGVRAVVASPAALSATPRSDQLEATRVELGQARTPAYGDALQLCRSLEAEVARLTAALAQANSGFERFERKSYLLIDRVEKLEGALKEGVTWMEDCVRDVLHPLAHETTPLGATAEGIGGASVAVIRQAKEVLDVKTPE</sequence>
<protein>
    <submittedName>
        <fullName evidence="1">Uncharacterized protein</fullName>
    </submittedName>
</protein>
<dbReference type="Proteomes" id="UP000056453">
    <property type="component" value="Unassembled WGS sequence"/>
</dbReference>
<reference evidence="1 2" key="1">
    <citation type="submission" date="2015-11" db="EMBL/GenBank/DDBJ databases">
        <title>Expanding the genomic diversity of Burkholderia species for the development of highly accurate diagnostics.</title>
        <authorList>
            <person name="Sahl J."/>
            <person name="Keim P."/>
            <person name="Wagner D."/>
        </authorList>
    </citation>
    <scope>NUCLEOTIDE SEQUENCE [LARGE SCALE GENOMIC DNA]</scope>
    <source>
        <strain evidence="1 2">MSMB1808WGS</strain>
    </source>
</reference>
<comment type="caution">
    <text evidence="1">The sequence shown here is derived from an EMBL/GenBank/DDBJ whole genome shotgun (WGS) entry which is preliminary data.</text>
</comment>
<organism evidence="1 2">
    <name type="scientific">Burkholderia ubonensis</name>
    <dbReference type="NCBI Taxonomy" id="101571"/>
    <lineage>
        <taxon>Bacteria</taxon>
        <taxon>Pseudomonadati</taxon>
        <taxon>Pseudomonadota</taxon>
        <taxon>Betaproteobacteria</taxon>
        <taxon>Burkholderiales</taxon>
        <taxon>Burkholderiaceae</taxon>
        <taxon>Burkholderia</taxon>
        <taxon>Burkholderia cepacia complex</taxon>
    </lineage>
</organism>
<name>A0AAW3MW92_9BURK</name>
<evidence type="ECO:0000313" key="1">
    <source>
        <dbReference type="EMBL" id="KVP97865.1"/>
    </source>
</evidence>
<dbReference type="AlphaFoldDB" id="A0AAW3MW92"/>
<gene>
    <name evidence="1" type="ORF">WJ96_04665</name>
</gene>
<dbReference type="EMBL" id="LPBJ01000047">
    <property type="protein sequence ID" value="KVP97865.1"/>
    <property type="molecule type" value="Genomic_DNA"/>
</dbReference>
<dbReference type="RefSeq" id="WP_059928408.1">
    <property type="nucleotide sequence ID" value="NZ_LPBG01000117.1"/>
</dbReference>
<evidence type="ECO:0000313" key="2">
    <source>
        <dbReference type="Proteomes" id="UP000056453"/>
    </source>
</evidence>